<dbReference type="SMART" id="SM00867">
    <property type="entry name" value="YceI"/>
    <property type="match status" value="1"/>
</dbReference>
<name>A0A0D6XSC4_9STAP</name>
<dbReference type="EMBL" id="UHDT01000001">
    <property type="protein sequence ID" value="SUM56438.1"/>
    <property type="molecule type" value="Genomic_DNA"/>
</dbReference>
<evidence type="ECO:0000259" key="2">
    <source>
        <dbReference type="SMART" id="SM00867"/>
    </source>
</evidence>
<dbReference type="PANTHER" id="PTHR34406">
    <property type="entry name" value="PROTEIN YCEI"/>
    <property type="match status" value="1"/>
</dbReference>
<dbReference type="PANTHER" id="PTHR34406:SF1">
    <property type="entry name" value="PROTEIN YCEI"/>
    <property type="match status" value="1"/>
</dbReference>
<dbReference type="Proteomes" id="UP000032366">
    <property type="component" value="Unassembled WGS sequence"/>
</dbReference>
<reference evidence="4 6" key="2">
    <citation type="submission" date="2018-06" db="EMBL/GenBank/DDBJ databases">
        <authorList>
            <consortium name="Pathogen Informatics"/>
            <person name="Doyle S."/>
        </authorList>
    </citation>
    <scope>NUCLEOTIDE SEQUENCE [LARGE SCALE GENOMIC DNA]</scope>
    <source>
        <strain evidence="4 6">NCTC13832</strain>
    </source>
</reference>
<keyword evidence="5" id="KW-1185">Reference proteome</keyword>
<evidence type="ECO:0000256" key="1">
    <source>
        <dbReference type="ARBA" id="ARBA00008812"/>
    </source>
</evidence>
<dbReference type="AlphaFoldDB" id="A0A0D6XSC4"/>
<dbReference type="RefSeq" id="WP_044358994.1">
    <property type="nucleotide sequence ID" value="NZ_JXWY01000012.1"/>
</dbReference>
<reference evidence="3 5" key="1">
    <citation type="submission" date="2015-01" db="EMBL/GenBank/DDBJ databases">
        <authorList>
            <person name="Guo J."/>
        </authorList>
    </citation>
    <scope>NUCLEOTIDE SEQUENCE [LARGE SCALE GENOMIC DNA]</scope>
    <source>
        <strain evidence="3 5">DSM 22147</strain>
    </source>
</reference>
<dbReference type="Proteomes" id="UP000254100">
    <property type="component" value="Unassembled WGS sequence"/>
</dbReference>
<dbReference type="InterPro" id="IPR036761">
    <property type="entry name" value="TTHA0802/YceI-like_sf"/>
</dbReference>
<sequence>MTQFTFDKAHSDLDFQIKHLMVSRTKGSFDNFAVNVEGDINDLSTLQASVTIDPKSINTGNEDRDNHLRSGDFFATEEFNAITFVTKKVSEDSVTGDLTIKGVTREETFDVEFNGVSKNPLDGSSVTGFIVTGKINRENYDISFNQTLETGGVMLGKDVKFEASVEFAVAE</sequence>
<protein>
    <submittedName>
        <fullName evidence="4">YceI-like domain-containing protein</fullName>
    </submittedName>
</protein>
<evidence type="ECO:0000313" key="4">
    <source>
        <dbReference type="EMBL" id="SUM56438.1"/>
    </source>
</evidence>
<evidence type="ECO:0000313" key="6">
    <source>
        <dbReference type="Proteomes" id="UP000254100"/>
    </source>
</evidence>
<comment type="similarity">
    <text evidence="1">Belongs to the UPF0312 family.</text>
</comment>
<evidence type="ECO:0000313" key="3">
    <source>
        <dbReference type="EMBL" id="KIX91492.1"/>
    </source>
</evidence>
<feature type="domain" description="Lipid/polyisoprenoid-binding YceI-like" evidence="2">
    <location>
        <begin position="3"/>
        <end position="168"/>
    </location>
</feature>
<gene>
    <name evidence="4" type="ORF">NCTC13832_00069</name>
    <name evidence="3" type="ORF">TP70_02135</name>
</gene>
<organism evidence="4 6">
    <name type="scientific">Staphylococcus microti</name>
    <dbReference type="NCBI Taxonomy" id="569857"/>
    <lineage>
        <taxon>Bacteria</taxon>
        <taxon>Bacillati</taxon>
        <taxon>Bacillota</taxon>
        <taxon>Bacilli</taxon>
        <taxon>Bacillales</taxon>
        <taxon>Staphylococcaceae</taxon>
        <taxon>Staphylococcus</taxon>
    </lineage>
</organism>
<accession>A0A0D6XSC4</accession>
<proteinExistence type="inferred from homology"/>
<evidence type="ECO:0000313" key="5">
    <source>
        <dbReference type="Proteomes" id="UP000032366"/>
    </source>
</evidence>
<dbReference type="EMBL" id="JXWY01000012">
    <property type="protein sequence ID" value="KIX91492.1"/>
    <property type="molecule type" value="Genomic_DNA"/>
</dbReference>
<dbReference type="OrthoDB" id="9811006at2"/>
<dbReference type="InterPro" id="IPR007372">
    <property type="entry name" value="Lipid/polyisoprenoid-bd_YceI"/>
</dbReference>
<dbReference type="Gene3D" id="2.40.128.110">
    <property type="entry name" value="Lipid/polyisoprenoid-binding, YceI-like"/>
    <property type="match status" value="1"/>
</dbReference>
<dbReference type="SUPFAM" id="SSF101874">
    <property type="entry name" value="YceI-like"/>
    <property type="match status" value="1"/>
</dbReference>
<dbReference type="Pfam" id="PF04264">
    <property type="entry name" value="YceI"/>
    <property type="match status" value="1"/>
</dbReference>